<dbReference type="InterPro" id="IPR054612">
    <property type="entry name" value="Phage_capsid-like_C"/>
</dbReference>
<dbReference type="GO" id="GO:0044423">
    <property type="term" value="C:virion component"/>
    <property type="evidence" value="ECO:0007669"/>
    <property type="project" value="UniProtKB-KW"/>
</dbReference>
<dbReference type="Gene3D" id="3.30.2320.10">
    <property type="entry name" value="hypothetical protein PF0899 domain"/>
    <property type="match status" value="1"/>
</dbReference>
<keyword evidence="2" id="KW-0946">Virion</keyword>
<sequence>MNEKELREKRDQIVEQMQAITDNATNVEKRTLTTEEQQKFAGLKKEVEDIDATLEAMEQSRTLLPPVKTPEKKEPVEDIEIRTFANIIRNRVDANITKTANGAVIPTTIAKKIIDVAKDRSPLFKDAEKYNIRGTVSIPYVDTDNDNITVAYATEFTELEAKDTKLLTVDLKGFLAGALCKVSRSLLNSTDLDLTTFVVNKMGAALADFLDKQIIQGDSTHITGLSTATQIVTAKAATAITADELITLKNKLKSVFQAGAYWVMAPDTLTAVQQLKDENGRYLFNDEIKNGFSGTILGKPVYTSDQCPGMAATKTAIFYISPKQALAAKIVEDSVQILNEKYATQHAIGVVEWAEVDCKIQNQQAVAVLKMAAS</sequence>
<dbReference type="EMBL" id="BK015245">
    <property type="protein sequence ID" value="DAD97630.1"/>
    <property type="molecule type" value="Genomic_DNA"/>
</dbReference>
<keyword evidence="3" id="KW-0175">Coiled coil</keyword>
<name>A0A8S5NSC3_9CAUD</name>
<comment type="subcellular location">
    <subcellularLocation>
        <location evidence="1">Virion</location>
    </subcellularLocation>
</comment>
<evidence type="ECO:0000256" key="3">
    <source>
        <dbReference type="SAM" id="Coils"/>
    </source>
</evidence>
<dbReference type="InterPro" id="IPR024455">
    <property type="entry name" value="Phage_capsid"/>
</dbReference>
<organism evidence="5">
    <name type="scientific">Siphoviridae sp. ct1TR2</name>
    <dbReference type="NCBI Taxonomy" id="2825309"/>
    <lineage>
        <taxon>Viruses</taxon>
        <taxon>Duplodnaviria</taxon>
        <taxon>Heunggongvirae</taxon>
        <taxon>Uroviricota</taxon>
        <taxon>Caudoviricetes</taxon>
    </lineage>
</organism>
<feature type="coiled-coil region" evidence="3">
    <location>
        <begin position="3"/>
        <end position="60"/>
    </location>
</feature>
<dbReference type="Pfam" id="PF05065">
    <property type="entry name" value="Phage_capsid"/>
    <property type="match status" value="1"/>
</dbReference>
<accession>A0A8S5NSC3</accession>
<feature type="domain" description="Phage capsid-like C-terminal" evidence="4">
    <location>
        <begin position="102"/>
        <end position="371"/>
    </location>
</feature>
<proteinExistence type="predicted"/>
<evidence type="ECO:0000313" key="5">
    <source>
        <dbReference type="EMBL" id="DAD97630.1"/>
    </source>
</evidence>
<dbReference type="SUPFAM" id="SSF56563">
    <property type="entry name" value="Major capsid protein gp5"/>
    <property type="match status" value="1"/>
</dbReference>
<dbReference type="NCBIfam" id="TIGR01554">
    <property type="entry name" value="major_cap_HK97"/>
    <property type="match status" value="1"/>
</dbReference>
<protein>
    <submittedName>
        <fullName evidence="5">Major capsid protein</fullName>
    </submittedName>
</protein>
<evidence type="ECO:0000256" key="2">
    <source>
        <dbReference type="ARBA" id="ARBA00022844"/>
    </source>
</evidence>
<evidence type="ECO:0000259" key="4">
    <source>
        <dbReference type="Pfam" id="PF05065"/>
    </source>
</evidence>
<reference evidence="5" key="1">
    <citation type="journal article" date="2021" name="Proc. Natl. Acad. Sci. U.S.A.">
        <title>A Catalog of Tens of Thousands of Viruses from Human Metagenomes Reveals Hidden Associations with Chronic Diseases.</title>
        <authorList>
            <person name="Tisza M.J."/>
            <person name="Buck C.B."/>
        </authorList>
    </citation>
    <scope>NUCLEOTIDE SEQUENCE</scope>
    <source>
        <strain evidence="5">Ct1TR2</strain>
    </source>
</reference>
<evidence type="ECO:0000256" key="1">
    <source>
        <dbReference type="ARBA" id="ARBA00004328"/>
    </source>
</evidence>